<dbReference type="SUPFAM" id="SSF51735">
    <property type="entry name" value="NAD(P)-binding Rossmann-fold domains"/>
    <property type="match status" value="1"/>
</dbReference>
<keyword evidence="1 4" id="KW-0560">Oxidoreductase</keyword>
<comment type="caution">
    <text evidence="4">The sequence shown here is derived from an EMBL/GenBank/DDBJ whole genome shotgun (WGS) entry which is preliminary data.</text>
</comment>
<dbReference type="EMBL" id="AAVN02000003">
    <property type="protein sequence ID" value="EBA39793.1"/>
    <property type="molecule type" value="Genomic_DNA"/>
</dbReference>
<dbReference type="InterPro" id="IPR006140">
    <property type="entry name" value="D-isomer_DH_NAD-bd"/>
</dbReference>
<accession>A4E948</accession>
<evidence type="ECO:0000256" key="1">
    <source>
        <dbReference type="ARBA" id="ARBA00023002"/>
    </source>
</evidence>
<dbReference type="Pfam" id="PF02826">
    <property type="entry name" value="2-Hacid_dh_C"/>
    <property type="match status" value="1"/>
</dbReference>
<protein>
    <submittedName>
        <fullName evidence="4">4-phosphoerythronate dehydrogenase</fullName>
        <ecNumber evidence="4">1.1.1.290</ecNumber>
    </submittedName>
</protein>
<dbReference type="GO" id="GO:0051287">
    <property type="term" value="F:NAD binding"/>
    <property type="evidence" value="ECO:0007669"/>
    <property type="project" value="InterPro"/>
</dbReference>
<evidence type="ECO:0000313" key="4">
    <source>
        <dbReference type="EMBL" id="EBA39793.1"/>
    </source>
</evidence>
<dbReference type="CDD" id="cd05300">
    <property type="entry name" value="2-Hacid_dh_1"/>
    <property type="match status" value="1"/>
</dbReference>
<dbReference type="InterPro" id="IPR036291">
    <property type="entry name" value="NAD(P)-bd_dom_sf"/>
</dbReference>
<proteinExistence type="predicted"/>
<organism evidence="4 5">
    <name type="scientific">Collinsella aerofaciens (strain ATCC 25986 / DSM 3979 / JCM 10188 / KCTC 3647 / NCTC 11838 / VPI 1003)</name>
    <dbReference type="NCBI Taxonomy" id="411903"/>
    <lineage>
        <taxon>Bacteria</taxon>
        <taxon>Bacillati</taxon>
        <taxon>Actinomycetota</taxon>
        <taxon>Coriobacteriia</taxon>
        <taxon>Coriobacteriales</taxon>
        <taxon>Coriobacteriaceae</taxon>
        <taxon>Collinsella</taxon>
    </lineage>
</organism>
<evidence type="ECO:0000256" key="2">
    <source>
        <dbReference type="ARBA" id="ARBA00023027"/>
    </source>
</evidence>
<dbReference type="PANTHER" id="PTHR43333:SF1">
    <property type="entry name" value="D-ISOMER SPECIFIC 2-HYDROXYACID DEHYDROGENASE NAD-BINDING DOMAIN-CONTAINING PROTEIN"/>
    <property type="match status" value="1"/>
</dbReference>
<keyword evidence="2" id="KW-0520">NAD</keyword>
<gene>
    <name evidence="4" type="primary">pdxB</name>
    <name evidence="4" type="ORF">COLAER_00940</name>
</gene>
<reference evidence="4 5" key="1">
    <citation type="submission" date="2007-01" db="EMBL/GenBank/DDBJ databases">
        <title>Draft genome sequence of Collinsella aerofaciens (ATCC 25986).</title>
        <authorList>
            <person name="Sudarsanam P."/>
            <person name="Ley R."/>
            <person name="Guruge J."/>
            <person name="Turnbaugh P.J."/>
            <person name="Mahowald M."/>
            <person name="Liep D."/>
            <person name="Gordon J."/>
        </authorList>
    </citation>
    <scope>NUCLEOTIDE SEQUENCE [LARGE SCALE GENOMIC DNA]</scope>
    <source>
        <strain evidence="5">ATCC 25986 / DSM 3979 / JCM 10188 / KCTC 3647 / NCTC 11838 / VPI 1003</strain>
    </source>
</reference>
<dbReference type="PANTHER" id="PTHR43333">
    <property type="entry name" value="2-HACID_DH_C DOMAIN-CONTAINING PROTEIN"/>
    <property type="match status" value="1"/>
</dbReference>
<name>A4E948_COLAA</name>
<dbReference type="EC" id="1.1.1.290" evidence="4"/>
<evidence type="ECO:0000259" key="3">
    <source>
        <dbReference type="Pfam" id="PF02826"/>
    </source>
</evidence>
<dbReference type="SUPFAM" id="SSF52283">
    <property type="entry name" value="Formate/glycerate dehydrogenase catalytic domain-like"/>
    <property type="match status" value="1"/>
</dbReference>
<dbReference type="Gene3D" id="3.40.50.720">
    <property type="entry name" value="NAD(P)-binding Rossmann-like Domain"/>
    <property type="match status" value="2"/>
</dbReference>
<feature type="domain" description="D-isomer specific 2-hydroxyacid dehydrogenase NAD-binding" evidence="3">
    <location>
        <begin position="139"/>
        <end position="314"/>
    </location>
</feature>
<reference evidence="4 5" key="2">
    <citation type="submission" date="2007-04" db="EMBL/GenBank/DDBJ databases">
        <authorList>
            <person name="Fulton L."/>
            <person name="Clifton S."/>
            <person name="Fulton B."/>
            <person name="Xu J."/>
            <person name="Minx P."/>
            <person name="Mardis E.R."/>
            <person name="Wilson R.K."/>
        </authorList>
    </citation>
    <scope>NUCLEOTIDE SEQUENCE [LARGE SCALE GENOMIC DNA]</scope>
    <source>
        <strain evidence="5">ATCC 25986 / DSM 3979 / JCM 10188 / KCTC 3647 / NCTC 11838 / VPI 1003</strain>
    </source>
</reference>
<evidence type="ECO:0000313" key="5">
    <source>
        <dbReference type="Proteomes" id="UP000002979"/>
    </source>
</evidence>
<sequence length="349" mass="37795">MLTGTPVLHPAFYLNVLPDKTCQNKPVPFWQVERRGLLVNILVLLPVNDRHRAILESSAPGEDFIYTSADAATREQVADADVILGSIDPDMLTACEHLQLLQLQTAGYDDYLAAGTVPANAKLSCSVGAYGQAVSEHMFAMVLSMMKRLPGYQDLQREHRWEDLGPVTSLRNANVLVLGAGDIGGHFATLCRSMGAHVRGIKRHPLVYPIVFEDMDGMDALSERLAEADIVASFMPSTPETRGLANAEFFAAMKPGAFFANGGRGDLVVADDLVAALESGHLAGAAVDVTDPEPLPETSPLWDAPNMLISPHVSGWFHLAATLNNVVDIAAENLRHLQAGETLRCWIEH</sequence>
<dbReference type="AlphaFoldDB" id="A4E948"/>
<dbReference type="Proteomes" id="UP000002979">
    <property type="component" value="Unassembled WGS sequence"/>
</dbReference>
<dbReference type="GO" id="GO:0033711">
    <property type="term" value="F:4-phosphoerythronate dehydrogenase activity"/>
    <property type="evidence" value="ECO:0007669"/>
    <property type="project" value="UniProtKB-EC"/>
</dbReference>